<comment type="caution">
    <text evidence="10">The sequence shown here is derived from an EMBL/GenBank/DDBJ whole genome shotgun (WGS) entry which is preliminary data.</text>
</comment>
<protein>
    <submittedName>
        <fullName evidence="10">GTPase HflX</fullName>
    </submittedName>
</protein>
<evidence type="ECO:0000256" key="3">
    <source>
        <dbReference type="ARBA" id="ARBA00022723"/>
    </source>
</evidence>
<dbReference type="PIRSF" id="PIRSF006809">
    <property type="entry name" value="GTP-binding_hflX_prd"/>
    <property type="match status" value="1"/>
</dbReference>
<dbReference type="GO" id="GO:0043022">
    <property type="term" value="F:ribosome binding"/>
    <property type="evidence" value="ECO:0007669"/>
    <property type="project" value="TreeGrafter"/>
</dbReference>
<dbReference type="Pfam" id="PF01926">
    <property type="entry name" value="MMR_HSR1"/>
    <property type="match status" value="1"/>
</dbReference>
<evidence type="ECO:0000256" key="4">
    <source>
        <dbReference type="ARBA" id="ARBA00022741"/>
    </source>
</evidence>
<dbReference type="Gene3D" id="6.10.250.2860">
    <property type="match status" value="1"/>
</dbReference>
<dbReference type="GO" id="GO:0046872">
    <property type="term" value="F:metal ion binding"/>
    <property type="evidence" value="ECO:0007669"/>
    <property type="project" value="UniProtKB-KW"/>
</dbReference>
<dbReference type="InterPro" id="IPR025121">
    <property type="entry name" value="GTPase_HflX_N"/>
</dbReference>
<feature type="binding site" evidence="7">
    <location>
        <begin position="271"/>
        <end position="275"/>
    </location>
    <ligand>
        <name>GTP</name>
        <dbReference type="ChEBI" id="CHEBI:37565"/>
    </ligand>
</feature>
<gene>
    <name evidence="10" type="ORF">GBAR_LOCUS30944</name>
</gene>
<evidence type="ECO:0000313" key="11">
    <source>
        <dbReference type="Proteomes" id="UP001174909"/>
    </source>
</evidence>
<dbReference type="EMBL" id="CASHTH010004401">
    <property type="protein sequence ID" value="CAI8056832.1"/>
    <property type="molecule type" value="Genomic_DNA"/>
</dbReference>
<dbReference type="PANTHER" id="PTHR10229:SF0">
    <property type="entry name" value="GTP-BINDING PROTEIN 6-RELATED"/>
    <property type="match status" value="1"/>
</dbReference>
<evidence type="ECO:0000256" key="7">
    <source>
        <dbReference type="PIRSR" id="PIRSR006809-1"/>
    </source>
</evidence>
<comment type="cofactor">
    <cofactor evidence="8">
        <name>Mg(2+)</name>
        <dbReference type="ChEBI" id="CHEBI:18420"/>
    </cofactor>
</comment>
<dbReference type="Gene3D" id="3.40.50.11060">
    <property type="entry name" value="GTPase HflX, N-terminal domain"/>
    <property type="match status" value="1"/>
</dbReference>
<dbReference type="Pfam" id="PF13167">
    <property type="entry name" value="GTP-bdg_N"/>
    <property type="match status" value="1"/>
</dbReference>
<keyword evidence="11" id="KW-1185">Reference proteome</keyword>
<dbReference type="PROSITE" id="PS51705">
    <property type="entry name" value="G_HFLX"/>
    <property type="match status" value="1"/>
</dbReference>
<feature type="domain" description="Hflx-type G" evidence="9">
    <location>
        <begin position="235"/>
        <end position="419"/>
    </location>
</feature>
<evidence type="ECO:0000256" key="1">
    <source>
        <dbReference type="ARBA" id="ARBA00004496"/>
    </source>
</evidence>
<name>A0AA35XMC0_GEOBA</name>
<dbReference type="Pfam" id="PF16360">
    <property type="entry name" value="GTP-bdg_M"/>
    <property type="match status" value="1"/>
</dbReference>
<feature type="binding site" evidence="7">
    <location>
        <begin position="293"/>
        <end position="296"/>
    </location>
    <ligand>
        <name>GTP</name>
        <dbReference type="ChEBI" id="CHEBI:37565"/>
    </ligand>
</feature>
<comment type="subcellular location">
    <subcellularLocation>
        <location evidence="1">Cytoplasm</location>
    </subcellularLocation>
</comment>
<dbReference type="InterPro" id="IPR042108">
    <property type="entry name" value="GTPase_HflX_N_sf"/>
</dbReference>
<dbReference type="AlphaFoldDB" id="A0AA35XMC0"/>
<dbReference type="InterPro" id="IPR030394">
    <property type="entry name" value="G_HFLX_dom"/>
</dbReference>
<keyword evidence="5 8" id="KW-0460">Magnesium</keyword>
<dbReference type="PRINTS" id="PR00326">
    <property type="entry name" value="GTP1OBG"/>
</dbReference>
<accession>A0AA35XMC0</accession>
<dbReference type="Proteomes" id="UP001174909">
    <property type="component" value="Unassembled WGS sequence"/>
</dbReference>
<keyword evidence="3 8" id="KW-0479">Metal-binding</keyword>
<dbReference type="InterPro" id="IPR016496">
    <property type="entry name" value="GTPase_HflX"/>
</dbReference>
<dbReference type="HAMAP" id="MF_00900">
    <property type="entry name" value="GTPase_HflX"/>
    <property type="match status" value="1"/>
</dbReference>
<dbReference type="SUPFAM" id="SSF52540">
    <property type="entry name" value="P-loop containing nucleoside triphosphate hydrolases"/>
    <property type="match status" value="1"/>
</dbReference>
<organism evidence="10 11">
    <name type="scientific">Geodia barretti</name>
    <name type="common">Barrett's horny sponge</name>
    <dbReference type="NCBI Taxonomy" id="519541"/>
    <lineage>
        <taxon>Eukaryota</taxon>
        <taxon>Metazoa</taxon>
        <taxon>Porifera</taxon>
        <taxon>Demospongiae</taxon>
        <taxon>Heteroscleromorpha</taxon>
        <taxon>Tetractinellida</taxon>
        <taxon>Astrophorina</taxon>
        <taxon>Geodiidae</taxon>
        <taxon>Geodia</taxon>
    </lineage>
</organism>
<evidence type="ECO:0000256" key="8">
    <source>
        <dbReference type="PIRSR" id="PIRSR006809-2"/>
    </source>
</evidence>
<dbReference type="GO" id="GO:0005525">
    <property type="term" value="F:GTP binding"/>
    <property type="evidence" value="ECO:0007669"/>
    <property type="project" value="UniProtKB-KW"/>
</dbReference>
<proteinExistence type="inferred from homology"/>
<feature type="binding site" evidence="8">
    <location>
        <position position="273"/>
    </location>
    <ligand>
        <name>Mg(2+)</name>
        <dbReference type="ChEBI" id="CHEBI:18420"/>
    </ligand>
</feature>
<evidence type="ECO:0000256" key="2">
    <source>
        <dbReference type="ARBA" id="ARBA00022490"/>
    </source>
</evidence>
<evidence type="ECO:0000313" key="10">
    <source>
        <dbReference type="EMBL" id="CAI8056832.1"/>
    </source>
</evidence>
<keyword evidence="6 7" id="KW-0342">GTP-binding</keyword>
<feature type="binding site" evidence="7">
    <location>
        <begin position="241"/>
        <end position="248"/>
    </location>
    <ligand>
        <name>GTP</name>
        <dbReference type="ChEBI" id="CHEBI:37565"/>
    </ligand>
</feature>
<dbReference type="InterPro" id="IPR027417">
    <property type="entry name" value="P-loop_NTPase"/>
</dbReference>
<dbReference type="Gene3D" id="3.40.50.300">
    <property type="entry name" value="P-loop containing nucleotide triphosphate hydrolases"/>
    <property type="match status" value="1"/>
</dbReference>
<dbReference type="NCBIfam" id="TIGR03156">
    <property type="entry name" value="GTP_HflX"/>
    <property type="match status" value="1"/>
</dbReference>
<dbReference type="CDD" id="cd01878">
    <property type="entry name" value="HflX"/>
    <property type="match status" value="1"/>
</dbReference>
<sequence length="433" mass="47707">MTGWRIGMAVGNADMIKALFQIKANLDSAPERAILVAVELKGRDEMWTLEDTLGELRHLTESAGAEVVGTLFQKSERLTPTYIGKGKLDELRDLIKELSADVVVFDDELTPTQQRNLEAGLSPKGAPMYGERGEIKVIDRTALILDVFGRHASTYEGKLQVELAQHEYLLPRLAGQWSHLERLGGGIGTRGPGETQIETDRRLVRRRLQKIKSDLDGVRRRRTQHMDRRKKSAIPMATLVGYTNAGKSTMFNALVQTGNSGDASLAANQLFSTLDPVTRRIRLPSGAPLLLSDTVGFIQKLSPKVITAFRATLEELDRADVLLHVIDVSHPKAPEQTEVVEQTLDELGLGDRPRLLVINKMDLLTDSATSGGELAQVRELSLGAGWEKDAADGVLVSAEKGWNLDHLLSEIENQLVNIDGPLLMTEEYAGGWR</sequence>
<evidence type="ECO:0000256" key="6">
    <source>
        <dbReference type="ARBA" id="ARBA00023134"/>
    </source>
</evidence>
<dbReference type="InterPro" id="IPR006073">
    <property type="entry name" value="GTP-bd"/>
</dbReference>
<feature type="binding site" evidence="8">
    <location>
        <position position="248"/>
    </location>
    <ligand>
        <name>Mg(2+)</name>
        <dbReference type="ChEBI" id="CHEBI:18420"/>
    </ligand>
</feature>
<reference evidence="10" key="1">
    <citation type="submission" date="2023-03" db="EMBL/GenBank/DDBJ databases">
        <authorList>
            <person name="Steffen K."/>
            <person name="Cardenas P."/>
        </authorList>
    </citation>
    <scope>NUCLEOTIDE SEQUENCE</scope>
</reference>
<keyword evidence="4 7" id="KW-0547">Nucleotide-binding</keyword>
<dbReference type="PANTHER" id="PTHR10229">
    <property type="entry name" value="GTP-BINDING PROTEIN HFLX"/>
    <property type="match status" value="1"/>
</dbReference>
<feature type="binding site" evidence="7">
    <location>
        <begin position="359"/>
        <end position="362"/>
    </location>
    <ligand>
        <name>GTP</name>
        <dbReference type="ChEBI" id="CHEBI:37565"/>
    </ligand>
</feature>
<keyword evidence="2" id="KW-0963">Cytoplasm</keyword>
<evidence type="ECO:0000259" key="9">
    <source>
        <dbReference type="PROSITE" id="PS51705"/>
    </source>
</evidence>
<dbReference type="FunFam" id="3.40.50.11060:FF:000001">
    <property type="entry name" value="GTPase HflX"/>
    <property type="match status" value="1"/>
</dbReference>
<evidence type="ECO:0000256" key="5">
    <source>
        <dbReference type="ARBA" id="ARBA00022842"/>
    </source>
</evidence>
<dbReference type="InterPro" id="IPR032305">
    <property type="entry name" value="GTP-bd_M"/>
</dbReference>
<dbReference type="GO" id="GO:0005737">
    <property type="term" value="C:cytoplasm"/>
    <property type="evidence" value="ECO:0007669"/>
    <property type="project" value="UniProtKB-SubCell"/>
</dbReference>